<feature type="region of interest" description="Disordered" evidence="1">
    <location>
        <begin position="58"/>
        <end position="78"/>
    </location>
</feature>
<accession>A0A2H3C9U1</accession>
<organism evidence="2 3">
    <name type="scientific">Armillaria solidipes</name>
    <dbReference type="NCBI Taxonomy" id="1076256"/>
    <lineage>
        <taxon>Eukaryota</taxon>
        <taxon>Fungi</taxon>
        <taxon>Dikarya</taxon>
        <taxon>Basidiomycota</taxon>
        <taxon>Agaricomycotina</taxon>
        <taxon>Agaricomycetes</taxon>
        <taxon>Agaricomycetidae</taxon>
        <taxon>Agaricales</taxon>
        <taxon>Marasmiineae</taxon>
        <taxon>Physalacriaceae</taxon>
        <taxon>Armillaria</taxon>
    </lineage>
</organism>
<evidence type="ECO:0000313" key="3">
    <source>
        <dbReference type="Proteomes" id="UP000218334"/>
    </source>
</evidence>
<protein>
    <submittedName>
        <fullName evidence="2">Uncharacterized protein</fullName>
    </submittedName>
</protein>
<dbReference type="AlphaFoldDB" id="A0A2H3C9U1"/>
<evidence type="ECO:0000256" key="1">
    <source>
        <dbReference type="SAM" id="MobiDB-lite"/>
    </source>
</evidence>
<name>A0A2H3C9U1_9AGAR</name>
<keyword evidence="3" id="KW-1185">Reference proteome</keyword>
<dbReference type="EMBL" id="KZ293422">
    <property type="protein sequence ID" value="PBK72056.1"/>
    <property type="molecule type" value="Genomic_DNA"/>
</dbReference>
<proteinExistence type="predicted"/>
<reference evidence="3" key="1">
    <citation type="journal article" date="2017" name="Nat. Ecol. Evol.">
        <title>Genome expansion and lineage-specific genetic innovations in the forest pathogenic fungi Armillaria.</title>
        <authorList>
            <person name="Sipos G."/>
            <person name="Prasanna A.N."/>
            <person name="Walter M.C."/>
            <person name="O'Connor E."/>
            <person name="Balint B."/>
            <person name="Krizsan K."/>
            <person name="Kiss B."/>
            <person name="Hess J."/>
            <person name="Varga T."/>
            <person name="Slot J."/>
            <person name="Riley R."/>
            <person name="Boka B."/>
            <person name="Rigling D."/>
            <person name="Barry K."/>
            <person name="Lee J."/>
            <person name="Mihaltcheva S."/>
            <person name="LaButti K."/>
            <person name="Lipzen A."/>
            <person name="Waldron R."/>
            <person name="Moloney N.M."/>
            <person name="Sperisen C."/>
            <person name="Kredics L."/>
            <person name="Vagvoelgyi C."/>
            <person name="Patrignani A."/>
            <person name="Fitzpatrick D."/>
            <person name="Nagy I."/>
            <person name="Doyle S."/>
            <person name="Anderson J.B."/>
            <person name="Grigoriev I.V."/>
            <person name="Gueldener U."/>
            <person name="Muensterkoetter M."/>
            <person name="Nagy L.G."/>
        </authorList>
    </citation>
    <scope>NUCLEOTIDE SEQUENCE [LARGE SCALE GENOMIC DNA]</scope>
    <source>
        <strain evidence="3">28-4</strain>
    </source>
</reference>
<evidence type="ECO:0000313" key="2">
    <source>
        <dbReference type="EMBL" id="PBK72056.1"/>
    </source>
</evidence>
<dbReference type="Proteomes" id="UP000218334">
    <property type="component" value="Unassembled WGS sequence"/>
</dbReference>
<gene>
    <name evidence="2" type="ORF">ARMSODRAFT_953743</name>
</gene>
<sequence length="78" mass="8489">MIHITFIIEGLMKVNQVLATSSVCEVAAEPIFPPPATGLSTIKHTLPIRRETKLLSIEGTSHHGSKAREENTKTAIIL</sequence>